<name>A0A7R8AI69_9EURO</name>
<organism evidence="2 3">
    <name type="scientific">Aspergillus puulaauensis</name>
    <dbReference type="NCBI Taxonomy" id="1220207"/>
    <lineage>
        <taxon>Eukaryota</taxon>
        <taxon>Fungi</taxon>
        <taxon>Dikarya</taxon>
        <taxon>Ascomycota</taxon>
        <taxon>Pezizomycotina</taxon>
        <taxon>Eurotiomycetes</taxon>
        <taxon>Eurotiomycetidae</taxon>
        <taxon>Eurotiales</taxon>
        <taxon>Aspergillaceae</taxon>
        <taxon>Aspergillus</taxon>
    </lineage>
</organism>
<feature type="chain" id="PRO_5030739463" description="Ubiquitin 3 binding protein But2 C-terminal domain-containing protein" evidence="1">
    <location>
        <begin position="18"/>
        <end position="176"/>
    </location>
</feature>
<dbReference type="AlphaFoldDB" id="A0A7R8AI69"/>
<evidence type="ECO:0000256" key="1">
    <source>
        <dbReference type="SAM" id="SignalP"/>
    </source>
</evidence>
<reference evidence="2" key="1">
    <citation type="submission" date="2021-01" db="EMBL/GenBank/DDBJ databases">
        <authorList>
            <consortium name="Aspergillus puulaauensis MK2 genome sequencing consortium"/>
            <person name="Kazuki M."/>
            <person name="Futagami T."/>
        </authorList>
    </citation>
    <scope>NUCLEOTIDE SEQUENCE</scope>
    <source>
        <strain evidence="2">MK2</strain>
    </source>
</reference>
<accession>A0A7R8AI69</accession>
<dbReference type="EMBL" id="AP024444">
    <property type="protein sequence ID" value="BCS19766.1"/>
    <property type="molecule type" value="Genomic_DNA"/>
</dbReference>
<evidence type="ECO:0000313" key="2">
    <source>
        <dbReference type="EMBL" id="BCS19766.1"/>
    </source>
</evidence>
<reference evidence="2" key="2">
    <citation type="submission" date="2021-02" db="EMBL/GenBank/DDBJ databases">
        <title>Aspergillus puulaauensis MK2 genome sequence.</title>
        <authorList>
            <person name="Futagami T."/>
            <person name="Mori K."/>
            <person name="Kadooka C."/>
            <person name="Tanaka T."/>
        </authorList>
    </citation>
    <scope>NUCLEOTIDE SEQUENCE</scope>
    <source>
        <strain evidence="2">MK2</strain>
    </source>
</reference>
<dbReference type="RefSeq" id="XP_041551960.1">
    <property type="nucleotide sequence ID" value="XM_041698812.1"/>
</dbReference>
<gene>
    <name evidence="2" type="ORF">APUU_20198S</name>
</gene>
<dbReference type="Proteomes" id="UP000654913">
    <property type="component" value="Chromosome 2"/>
</dbReference>
<dbReference type="GeneID" id="64969771"/>
<dbReference type="OrthoDB" id="5356630at2759"/>
<protein>
    <recommendedName>
        <fullName evidence="4">Ubiquitin 3 binding protein But2 C-terminal domain-containing protein</fullName>
    </recommendedName>
</protein>
<dbReference type="KEGG" id="apuu:APUU_20198S"/>
<feature type="signal peptide" evidence="1">
    <location>
        <begin position="1"/>
        <end position="17"/>
    </location>
</feature>
<proteinExistence type="predicted"/>
<evidence type="ECO:0000313" key="3">
    <source>
        <dbReference type="Proteomes" id="UP000654913"/>
    </source>
</evidence>
<evidence type="ECO:0008006" key="4">
    <source>
        <dbReference type="Google" id="ProtNLM"/>
    </source>
</evidence>
<keyword evidence="3" id="KW-1185">Reference proteome</keyword>
<keyword evidence="1" id="KW-0732">Signal</keyword>
<sequence>MKLSSISLLTAATLAAASPLSLPLSTRQDPSIIWPYRTYRWFIRDGTTIEDPQDQLLVVKDNDPAHESSALVTFQITPDLEGRTCKLILDLWDRDVSTGSQTADVFDSVNPGNRGEYVGRVRLPKPGSAEWISSSDKAPEFPCPAGALIGFEFVGAGDEVAVRWDIGATGPRVQVQ</sequence>